<dbReference type="CDD" id="cd00085">
    <property type="entry name" value="HNHc"/>
    <property type="match status" value="1"/>
</dbReference>
<organism evidence="2 3">
    <name type="scientific">Microbacterium capsulatum</name>
    <dbReference type="NCBI Taxonomy" id="3041921"/>
    <lineage>
        <taxon>Bacteria</taxon>
        <taxon>Bacillati</taxon>
        <taxon>Actinomycetota</taxon>
        <taxon>Actinomycetes</taxon>
        <taxon>Micrococcales</taxon>
        <taxon>Microbacteriaceae</taxon>
        <taxon>Microbacterium</taxon>
    </lineage>
</organism>
<accession>A0ABU0XDK6</accession>
<comment type="caution">
    <text evidence="2">The sequence shown here is derived from an EMBL/GenBank/DDBJ whole genome shotgun (WGS) entry which is preliminary data.</text>
</comment>
<feature type="domain" description="HNH nuclease" evidence="1">
    <location>
        <begin position="376"/>
        <end position="429"/>
    </location>
</feature>
<dbReference type="Proteomes" id="UP001230289">
    <property type="component" value="Unassembled WGS sequence"/>
</dbReference>
<dbReference type="InterPro" id="IPR003615">
    <property type="entry name" value="HNH_nuc"/>
</dbReference>
<dbReference type="SMART" id="SM00507">
    <property type="entry name" value="HNHc"/>
    <property type="match status" value="1"/>
</dbReference>
<dbReference type="RefSeq" id="WP_308488100.1">
    <property type="nucleotide sequence ID" value="NZ_JAVFCB010000002.1"/>
</dbReference>
<proteinExistence type="predicted"/>
<keyword evidence="3" id="KW-1185">Reference proteome</keyword>
<dbReference type="InterPro" id="IPR003870">
    <property type="entry name" value="DUF222"/>
</dbReference>
<dbReference type="EMBL" id="JAVFCB010000002">
    <property type="protein sequence ID" value="MDQ4213163.1"/>
    <property type="molecule type" value="Genomic_DNA"/>
</dbReference>
<evidence type="ECO:0000259" key="1">
    <source>
        <dbReference type="SMART" id="SM00507"/>
    </source>
</evidence>
<sequence>MELFTEVEAQLRVLRELLGDAIDPAELVTRMENLSDDESLRAISAATALIRCGEQIRVVGAALVAARSSRESGHAGLAQSRGHRNAVALVQDLTGVTKIEAARQVRVGEALRDVAHTPPDARGVGGVDDAPADPAPPWHAALGRALLDGLISTAQHDSIRRGLGEPIEGAEEAWAQAADQLTVEAGRRTVEELLAHARTIRDLIDAEGAETRFLARYERRSFRTYLDQDGMRRASIAFDDEGGALVDTMFAAALRPRRGGPRFVDPDEKSVAEDLTADPRTNDQLAYDLLLDLIRAGALAEPEAVFGTRQAGLRLVQVVDRDGAAAPLVHTEDGVTALPAAIGERRVCEAGIVSVSVDCGGNPLDVGRESRLFTPRQRVALAVRDGGCRWDGCDRPASYCEAHHIDEWERDRGRTDVDRGILLCRFHHMELHHGGWRITRDGTGDFVLHRHDGRTLVLRHRLPLRYAWGDIDPPPRRFRPAA</sequence>
<dbReference type="Pfam" id="PF02720">
    <property type="entry name" value="DUF222"/>
    <property type="match status" value="1"/>
</dbReference>
<reference evidence="2 3" key="1">
    <citation type="submission" date="2023-08" db="EMBL/GenBank/DDBJ databases">
        <title>Microbacterium sp. nov., isolated from a waste landfill.</title>
        <authorList>
            <person name="Wen W."/>
        </authorList>
    </citation>
    <scope>NUCLEOTIDE SEQUENCE [LARGE SCALE GENOMIC DNA]</scope>
    <source>
        <strain evidence="2 3">ASV81</strain>
    </source>
</reference>
<gene>
    <name evidence="2" type="ORF">RBR11_04475</name>
</gene>
<evidence type="ECO:0000313" key="2">
    <source>
        <dbReference type="EMBL" id="MDQ4213163.1"/>
    </source>
</evidence>
<protein>
    <submittedName>
        <fullName evidence="2">DUF222 domain-containing protein</fullName>
    </submittedName>
</protein>
<name>A0ABU0XDK6_9MICO</name>
<evidence type="ECO:0000313" key="3">
    <source>
        <dbReference type="Proteomes" id="UP001230289"/>
    </source>
</evidence>